<name>A0A7X9WVJ2_9SPHN</name>
<dbReference type="RefSeq" id="WP_169573058.1">
    <property type="nucleotide sequence ID" value="NZ_JABBFV010000006.1"/>
</dbReference>
<keyword evidence="1" id="KW-0378">Hydrolase</keyword>
<dbReference type="SUPFAM" id="SSF56784">
    <property type="entry name" value="HAD-like"/>
    <property type="match status" value="1"/>
</dbReference>
<accession>A0A7X9WVJ2</accession>
<sequence>MTRPLIITDCDEVLLHMIVPFRHWLDETHDVHFDMQERGFGEALRHKDSGAVVERALVWELLLGFFETEMHRQTPIAGAIETIQRLSRIADIVVLTNITQRHQQPRAEQLASHGLTLPVHWNQGGKGPPLADIVAERQPSVALFIDDLAEHHKSVADHAPGVWRLHMVGEPEIAGHVADATHAHARIDDWAAAEQWIREKLAEGPAPTDTDTIQGAPL</sequence>
<evidence type="ECO:0000313" key="1">
    <source>
        <dbReference type="EMBL" id="NML10623.1"/>
    </source>
</evidence>
<reference evidence="1 2" key="1">
    <citation type="submission" date="2020-04" db="EMBL/GenBank/DDBJ databases">
        <title>Sphingobium sp. AR-3-1 isolated from Arctic soil.</title>
        <authorList>
            <person name="Dahal R.H."/>
            <person name="Chaudhary D.K."/>
        </authorList>
    </citation>
    <scope>NUCLEOTIDE SEQUENCE [LARGE SCALE GENOMIC DNA]</scope>
    <source>
        <strain evidence="1 2">AR-3-1</strain>
    </source>
</reference>
<protein>
    <submittedName>
        <fullName evidence="1">HAD family hydrolase</fullName>
    </submittedName>
</protein>
<dbReference type="AlphaFoldDB" id="A0A7X9WVJ2"/>
<evidence type="ECO:0000313" key="2">
    <source>
        <dbReference type="Proteomes" id="UP000519023"/>
    </source>
</evidence>
<comment type="caution">
    <text evidence="1">The sequence shown here is derived from an EMBL/GenBank/DDBJ whole genome shotgun (WGS) entry which is preliminary data.</text>
</comment>
<keyword evidence="2" id="KW-1185">Reference proteome</keyword>
<dbReference type="EMBL" id="JABBFV010000006">
    <property type="protein sequence ID" value="NML10623.1"/>
    <property type="molecule type" value="Genomic_DNA"/>
</dbReference>
<organism evidence="1 2">
    <name type="scientific">Sphingobium psychrophilum</name>
    <dbReference type="NCBI Taxonomy" id="2728834"/>
    <lineage>
        <taxon>Bacteria</taxon>
        <taxon>Pseudomonadati</taxon>
        <taxon>Pseudomonadota</taxon>
        <taxon>Alphaproteobacteria</taxon>
        <taxon>Sphingomonadales</taxon>
        <taxon>Sphingomonadaceae</taxon>
        <taxon>Sphingobium</taxon>
    </lineage>
</organism>
<dbReference type="Proteomes" id="UP000519023">
    <property type="component" value="Unassembled WGS sequence"/>
</dbReference>
<dbReference type="GO" id="GO:0016787">
    <property type="term" value="F:hydrolase activity"/>
    <property type="evidence" value="ECO:0007669"/>
    <property type="project" value="UniProtKB-KW"/>
</dbReference>
<gene>
    <name evidence="1" type="ORF">HHL08_10755</name>
</gene>
<proteinExistence type="predicted"/>
<dbReference type="InterPro" id="IPR036412">
    <property type="entry name" value="HAD-like_sf"/>
</dbReference>